<dbReference type="Pfam" id="PF01966">
    <property type="entry name" value="HD"/>
    <property type="match status" value="1"/>
</dbReference>
<accession>A0ABU5TD16</accession>
<dbReference type="Gene3D" id="1.10.3210.10">
    <property type="entry name" value="Hypothetical protein af1432"/>
    <property type="match status" value="1"/>
</dbReference>
<reference evidence="2 3" key="1">
    <citation type="submission" date="2023-12" db="EMBL/GenBank/DDBJ databases">
        <title>Sinomonas terricola sp. nov, isolated from litchi orchard soil in Guangdong, PR China.</title>
        <authorList>
            <person name="Jiaxin W."/>
            <person name="Yang Z."/>
            <person name="Honghui Z."/>
        </authorList>
    </citation>
    <scope>NUCLEOTIDE SEQUENCE [LARGE SCALE GENOMIC DNA]</scope>
    <source>
        <strain evidence="2 3">JGH33</strain>
    </source>
</reference>
<organism evidence="2 3">
    <name type="scientific">Sinomonas terricola</name>
    <dbReference type="NCBI Taxonomy" id="3110330"/>
    <lineage>
        <taxon>Bacteria</taxon>
        <taxon>Bacillati</taxon>
        <taxon>Actinomycetota</taxon>
        <taxon>Actinomycetes</taxon>
        <taxon>Micrococcales</taxon>
        <taxon>Micrococcaceae</taxon>
        <taxon>Sinomonas</taxon>
    </lineage>
</organism>
<dbReference type="SUPFAM" id="SSF109604">
    <property type="entry name" value="HD-domain/PDEase-like"/>
    <property type="match status" value="1"/>
</dbReference>
<keyword evidence="3" id="KW-1185">Reference proteome</keyword>
<evidence type="ECO:0000313" key="2">
    <source>
        <dbReference type="EMBL" id="MEA5456966.1"/>
    </source>
</evidence>
<sequence length="189" mass="19914">METLTDRARRTALEMLDDLPRRRAHVAGVAAAAAAAAKGCGLSREDADALVASAWLHDIGYAAVIARTGFHPVDGAAHAQTAGFPATVVSLIAHHTGALFEAEERGLAAELAAFSQPEDSLLDLITYSDLTTSPAGEAVDAVDRIAEILSRYPEGHPVNRAVTRSAPHLLAAVERFEDRQHRHGAGGRA</sequence>
<dbReference type="RefSeq" id="WP_323280877.1">
    <property type="nucleotide sequence ID" value="NZ_JAYGGQ010000019.1"/>
</dbReference>
<evidence type="ECO:0000259" key="1">
    <source>
        <dbReference type="Pfam" id="PF01966"/>
    </source>
</evidence>
<proteinExistence type="predicted"/>
<feature type="domain" description="HD" evidence="1">
    <location>
        <begin position="24"/>
        <end position="102"/>
    </location>
</feature>
<dbReference type="InterPro" id="IPR006674">
    <property type="entry name" value="HD_domain"/>
</dbReference>
<protein>
    <submittedName>
        <fullName evidence="2">HD domain-containing protein</fullName>
    </submittedName>
</protein>
<name>A0ABU5TD16_9MICC</name>
<evidence type="ECO:0000313" key="3">
    <source>
        <dbReference type="Proteomes" id="UP001304769"/>
    </source>
</evidence>
<gene>
    <name evidence="2" type="ORF">SPF06_19765</name>
</gene>
<dbReference type="Proteomes" id="UP001304769">
    <property type="component" value="Unassembled WGS sequence"/>
</dbReference>
<comment type="caution">
    <text evidence="2">The sequence shown here is derived from an EMBL/GenBank/DDBJ whole genome shotgun (WGS) entry which is preliminary data.</text>
</comment>
<dbReference type="EMBL" id="JAYGGQ010000019">
    <property type="protein sequence ID" value="MEA5456966.1"/>
    <property type="molecule type" value="Genomic_DNA"/>
</dbReference>